<keyword evidence="4" id="KW-0539">Nucleus</keyword>
<evidence type="ECO:0000256" key="3">
    <source>
        <dbReference type="ARBA" id="ARBA00023163"/>
    </source>
</evidence>
<dbReference type="PANTHER" id="PTHR13935:SF90">
    <property type="entry name" value="TRANSCRIPTION FACTOR BHLH162"/>
    <property type="match status" value="1"/>
</dbReference>
<feature type="region of interest" description="Disordered" evidence="6">
    <location>
        <begin position="43"/>
        <end position="77"/>
    </location>
</feature>
<evidence type="ECO:0000313" key="9">
    <source>
        <dbReference type="EMBL" id="KAF4363872.1"/>
    </source>
</evidence>
<dbReference type="AlphaFoldDB" id="A0A7J6DQ96"/>
<dbReference type="Gene3D" id="4.10.280.10">
    <property type="entry name" value="Helix-loop-helix DNA-binding domain"/>
    <property type="match status" value="1"/>
</dbReference>
<dbReference type="Pfam" id="PF00010">
    <property type="entry name" value="HLH"/>
    <property type="match status" value="1"/>
</dbReference>
<dbReference type="GO" id="GO:0000981">
    <property type="term" value="F:DNA-binding transcription factor activity, RNA polymerase II-specific"/>
    <property type="evidence" value="ECO:0007669"/>
    <property type="project" value="TreeGrafter"/>
</dbReference>
<dbReference type="PROSITE" id="PS50888">
    <property type="entry name" value="BHLH"/>
    <property type="match status" value="1"/>
</dbReference>
<evidence type="ECO:0000313" key="8">
    <source>
        <dbReference type="EMBL" id="KAF4348274.1"/>
    </source>
</evidence>
<dbReference type="InterPro" id="IPR036638">
    <property type="entry name" value="HLH_DNA-bd_sf"/>
</dbReference>
<evidence type="ECO:0000256" key="1">
    <source>
        <dbReference type="ARBA" id="ARBA00004123"/>
    </source>
</evidence>
<protein>
    <recommendedName>
        <fullName evidence="7">BHLH domain-containing protein</fullName>
    </recommendedName>
</protein>
<name>A0A7J6DQ96_CANSA</name>
<feature type="domain" description="BHLH" evidence="7">
    <location>
        <begin position="19"/>
        <end position="89"/>
    </location>
</feature>
<dbReference type="GO" id="GO:0046983">
    <property type="term" value="F:protein dimerization activity"/>
    <property type="evidence" value="ECO:0007669"/>
    <property type="project" value="InterPro"/>
</dbReference>
<organism evidence="8 11">
    <name type="scientific">Cannabis sativa</name>
    <name type="common">Hemp</name>
    <name type="synonym">Marijuana</name>
    <dbReference type="NCBI Taxonomy" id="3483"/>
    <lineage>
        <taxon>Eukaryota</taxon>
        <taxon>Viridiplantae</taxon>
        <taxon>Streptophyta</taxon>
        <taxon>Embryophyta</taxon>
        <taxon>Tracheophyta</taxon>
        <taxon>Spermatophyta</taxon>
        <taxon>Magnoliopsida</taxon>
        <taxon>eudicotyledons</taxon>
        <taxon>Gunneridae</taxon>
        <taxon>Pentapetalae</taxon>
        <taxon>rosids</taxon>
        <taxon>fabids</taxon>
        <taxon>Rosales</taxon>
        <taxon>Cannabaceae</taxon>
        <taxon>Cannabis</taxon>
    </lineage>
</organism>
<evidence type="ECO:0000256" key="6">
    <source>
        <dbReference type="SAM" id="MobiDB-lite"/>
    </source>
</evidence>
<feature type="region of interest" description="Disordered" evidence="6">
    <location>
        <begin position="114"/>
        <end position="134"/>
    </location>
</feature>
<dbReference type="InterPro" id="IPR011598">
    <property type="entry name" value="bHLH_dom"/>
</dbReference>
<dbReference type="Proteomes" id="UP000525078">
    <property type="component" value="Unassembled WGS sequence"/>
</dbReference>
<reference evidence="10 11" key="1">
    <citation type="journal article" date="2020" name="bioRxiv">
        <title>Sequence and annotation of 42 cannabis genomes reveals extensive copy number variation in cannabinoid synthesis and pathogen resistance genes.</title>
        <authorList>
            <person name="Mckernan K.J."/>
            <person name="Helbert Y."/>
            <person name="Kane L.T."/>
            <person name="Ebling H."/>
            <person name="Zhang L."/>
            <person name="Liu B."/>
            <person name="Eaton Z."/>
            <person name="Mclaughlin S."/>
            <person name="Kingan S."/>
            <person name="Baybayan P."/>
            <person name="Concepcion G."/>
            <person name="Jordan M."/>
            <person name="Riva A."/>
            <person name="Barbazuk W."/>
            <person name="Harkins T."/>
        </authorList>
    </citation>
    <scope>NUCLEOTIDE SEQUENCE [LARGE SCALE GENOMIC DNA]</scope>
    <source>
        <strain evidence="10 11">cv. Jamaican Lion 4</strain>
        <strain evidence="8">Father</strain>
        <strain evidence="9">Mother</strain>
        <tissue evidence="8">Leaf</tissue>
    </source>
</reference>
<dbReference type="EMBL" id="JAATIP010000172">
    <property type="protein sequence ID" value="KAF4363872.1"/>
    <property type="molecule type" value="Genomic_DNA"/>
</dbReference>
<evidence type="ECO:0000256" key="2">
    <source>
        <dbReference type="ARBA" id="ARBA00023015"/>
    </source>
</evidence>
<comment type="caution">
    <text evidence="8">The sequence shown here is derived from an EMBL/GenBank/DDBJ whole genome shotgun (WGS) entry which is preliminary data.</text>
</comment>
<keyword evidence="3" id="KW-0804">Transcription</keyword>
<dbReference type="InterPro" id="IPR015660">
    <property type="entry name" value="MASH1/Ascl1a-like"/>
</dbReference>
<feature type="compositionally biased region" description="Polar residues" evidence="6">
    <location>
        <begin position="8"/>
        <end position="20"/>
    </location>
</feature>
<evidence type="ECO:0000256" key="5">
    <source>
        <dbReference type="SAM" id="Coils"/>
    </source>
</evidence>
<dbReference type="GO" id="GO:0000977">
    <property type="term" value="F:RNA polymerase II transcription regulatory region sequence-specific DNA binding"/>
    <property type="evidence" value="ECO:0007669"/>
    <property type="project" value="TreeGrafter"/>
</dbReference>
<proteinExistence type="predicted"/>
<evidence type="ECO:0000313" key="11">
    <source>
        <dbReference type="Proteomes" id="UP000583929"/>
    </source>
</evidence>
<keyword evidence="2" id="KW-0805">Transcription regulation</keyword>
<dbReference type="SUPFAM" id="SSF47459">
    <property type="entry name" value="HLH, helix-loop-helix DNA-binding domain"/>
    <property type="match status" value="1"/>
</dbReference>
<dbReference type="EMBL" id="JAATIQ010000706">
    <property type="protein sequence ID" value="KAF4348274.1"/>
    <property type="molecule type" value="Genomic_DNA"/>
</dbReference>
<feature type="compositionally biased region" description="Low complexity" evidence="6">
    <location>
        <begin position="43"/>
        <end position="63"/>
    </location>
</feature>
<dbReference type="PANTHER" id="PTHR13935">
    <property type="entry name" value="ACHAETE-SCUTE TRANSCRIPTION FACTOR-RELATED"/>
    <property type="match status" value="1"/>
</dbReference>
<evidence type="ECO:0000256" key="4">
    <source>
        <dbReference type="ARBA" id="ARBA00023242"/>
    </source>
</evidence>
<sequence length="227" mass="25870">MDDDVVVNPSSSSRTNINNNGHDRKITERNRRNQMKILYSNLNSLLPPHNNNSQQQQQQQQQQTKRDSSVSSTSLPDQLDEAAKYIKKLQISIERMKEKRNSLLIDHNHNHNHNHNYDYDDDSNGNGNGNNGDGDDMKLPHIEIHEMGLAVEIVLITGLDFKSLFYQTIRILHEEGFDILNASFYVSQNTVFHTIHSQKGEFASATVGASSRISERLNNFINEAITN</sequence>
<accession>A0A7J6DQ96</accession>
<keyword evidence="11" id="KW-1185">Reference proteome</keyword>
<evidence type="ECO:0000313" key="10">
    <source>
        <dbReference type="Proteomes" id="UP000525078"/>
    </source>
</evidence>
<gene>
    <name evidence="9" type="ORF">F8388_000537</name>
    <name evidence="8" type="ORF">G4B88_025028</name>
</gene>
<evidence type="ECO:0000259" key="7">
    <source>
        <dbReference type="PROSITE" id="PS50888"/>
    </source>
</evidence>
<dbReference type="GO" id="GO:0090575">
    <property type="term" value="C:RNA polymerase II transcription regulator complex"/>
    <property type="evidence" value="ECO:0007669"/>
    <property type="project" value="TreeGrafter"/>
</dbReference>
<comment type="subcellular location">
    <subcellularLocation>
        <location evidence="1">Nucleus</location>
    </subcellularLocation>
</comment>
<dbReference type="Proteomes" id="UP000583929">
    <property type="component" value="Unassembled WGS sequence"/>
</dbReference>
<feature type="region of interest" description="Disordered" evidence="6">
    <location>
        <begin position="1"/>
        <end position="29"/>
    </location>
</feature>
<keyword evidence="5" id="KW-0175">Coiled coil</keyword>
<feature type="coiled-coil region" evidence="5">
    <location>
        <begin position="79"/>
        <end position="106"/>
    </location>
</feature>